<reference evidence="2" key="1">
    <citation type="submission" date="2018-10" db="EMBL/GenBank/DDBJ databases">
        <title>Hidden diversity of soil giant viruses.</title>
        <authorList>
            <person name="Schulz F."/>
            <person name="Alteio L."/>
            <person name="Goudeau D."/>
            <person name="Ryan E.M."/>
            <person name="Malmstrom R.R."/>
            <person name="Blanchard J."/>
            <person name="Woyke T."/>
        </authorList>
    </citation>
    <scope>NUCLEOTIDE SEQUENCE</scope>
    <source>
        <strain evidence="2">FNV1</strain>
    </source>
</reference>
<sequence length="230" mass="26799">MSIKNDNIYKYLQYLDNSQIFLYISIVVISIFLFKKLNIAIISIIGLVFGVVVCYVLSRKQDLQTGNRDTQLDMEYKSMKIAPEHLQEYTDIIDFLYENTYIWNRNLDAYDQVVKSLQGFFAIYENIVNGVEYCAENIDIMVNRKTDALNYMSSSIYSLEGDKNIVNNLSQAVKRLHIILNGYIDTVTDKCDRQYKRQGYNIKTKIVPTKNPGPYPANKFMDNTTNFELY</sequence>
<protein>
    <submittedName>
        <fullName evidence="2">Uncharacterized protein</fullName>
    </submittedName>
</protein>
<proteinExistence type="predicted"/>
<evidence type="ECO:0000256" key="1">
    <source>
        <dbReference type="SAM" id="Phobius"/>
    </source>
</evidence>
<keyword evidence="1" id="KW-0472">Membrane</keyword>
<dbReference type="EMBL" id="MK072171">
    <property type="protein sequence ID" value="AYV79706.1"/>
    <property type="molecule type" value="Genomic_DNA"/>
</dbReference>
<name>A0A3G4ZXS4_9VIRU</name>
<accession>A0A3G4ZXS4</accession>
<keyword evidence="1" id="KW-0812">Transmembrane</keyword>
<feature type="transmembrane region" description="Helical" evidence="1">
    <location>
        <begin position="39"/>
        <end position="58"/>
    </location>
</feature>
<gene>
    <name evidence="2" type="ORF">Faunusvirus40_6</name>
</gene>
<feature type="transmembrane region" description="Helical" evidence="1">
    <location>
        <begin position="12"/>
        <end position="33"/>
    </location>
</feature>
<evidence type="ECO:0000313" key="2">
    <source>
        <dbReference type="EMBL" id="AYV79706.1"/>
    </source>
</evidence>
<keyword evidence="1" id="KW-1133">Transmembrane helix</keyword>
<organism evidence="2">
    <name type="scientific">Faunusvirus sp</name>
    <dbReference type="NCBI Taxonomy" id="2487766"/>
    <lineage>
        <taxon>Viruses</taxon>
        <taxon>Varidnaviria</taxon>
        <taxon>Bamfordvirae</taxon>
        <taxon>Nucleocytoviricota</taxon>
        <taxon>Megaviricetes</taxon>
        <taxon>Imitervirales</taxon>
        <taxon>Mimiviridae</taxon>
    </lineage>
</organism>